<dbReference type="Pfam" id="PF20437">
    <property type="entry name" value="LonC_helical"/>
    <property type="match status" value="1"/>
</dbReference>
<dbReference type="STRING" id="617002.SAMN05660653_01300"/>
<dbReference type="OrthoDB" id="9758568at2"/>
<evidence type="ECO:0000313" key="5">
    <source>
        <dbReference type="EMBL" id="SDB26949.1"/>
    </source>
</evidence>
<dbReference type="AlphaFoldDB" id="A0A1G6C242"/>
<keyword evidence="6" id="KW-1185">Reference proteome</keyword>
<sequence>MAILKSLSASKLRAQLAPEKIPYRDSTEICPTHPAPPMQPRALHALELGLNIAKKEYNIFIVGEPQLGRTYLVQNFLAPRAAERATPPDWIYVFNFDDPDRPLALSLASGAARTFKNELASVVHRIRDEVPQRFAQDHYLRQKEKLVRQFQNSKEELILQMEEQAEYHGFSLSFDEQGNVNLFPVVDGKVLNSGEVDKLESGMRQKLRSEGDQTLDAMLGLLRQINSREQELRDAERNLERELLEQVLVEVLDPFVEQFIDHERLHVFLSSLRQDLLENLDQLKPREAGAVQMGGPEAAASNEGFFDRYTVNLFVDNSKLSGAPIIVEDNPTFFNLLGCIEREAEWGALFTDFTLLKSGALHRANGGFLILHIEDILQHPQAWEGLLRALRSMQIRIEDPGDHHETIRTKTIVPEPIALNVKVILVGTDEAYDMLLAYDDRFPKLFKIKGQIQDTVVRDEDSILKYVHSLGRMIREDDLLPFDRNALAWLVDFASRLAEDQKKLSLRLPIVREVMIEASAMGMMHGAVMVDKGILEEAWKAKNYRSNLYEEEFLSEYDRQLIKVATSGSAVGQANGLSVTFLGDYELGLPHQISCSVGVGHGGVIDLEREAELGGPIHTKGMMILKSYLLKLFAQNKPVVINASLCFEQSYAHVDGDSASGAELAALISALSGCPNNLALAFTGAVSQSGAIMAVGGVTYKVEGFFEVCRRRGLTGNQGVIIPEDNVVHLMLKQEVVQAVEEGRFHIYPVCCIEEALEILTGLPAGRRLKNGSFSAGSLYRHVDDRLKELEELATRDVTTRKTRRSSPKTAVADSSGIEARVRILR</sequence>
<keyword evidence="3" id="KW-0175">Coiled coil</keyword>
<dbReference type="InterPro" id="IPR014721">
    <property type="entry name" value="Ribsml_uS5_D2-typ_fold_subgr"/>
</dbReference>
<accession>A0A1G6C242</accession>
<feature type="coiled-coil region" evidence="3">
    <location>
        <begin position="218"/>
        <end position="245"/>
    </location>
</feature>
<dbReference type="Gene3D" id="1.10.8.60">
    <property type="match status" value="1"/>
</dbReference>
<dbReference type="RefSeq" id="WP_092118891.1">
    <property type="nucleotide sequence ID" value="NZ_FMXO01000006.1"/>
</dbReference>
<dbReference type="InterPro" id="IPR027417">
    <property type="entry name" value="P-loop_NTPase"/>
</dbReference>
<dbReference type="Pfam" id="PF05362">
    <property type="entry name" value="Lon_C"/>
    <property type="match status" value="1"/>
</dbReference>
<comment type="catalytic activity">
    <reaction evidence="2">
        <text>Hydrolysis of proteins in presence of ATP.</text>
        <dbReference type="EC" id="3.4.21.53"/>
    </reaction>
</comment>
<dbReference type="InterPro" id="IPR020568">
    <property type="entry name" value="Ribosomal_Su5_D2-typ_SF"/>
</dbReference>
<dbReference type="InterPro" id="IPR027065">
    <property type="entry name" value="Lon_Prtase"/>
</dbReference>
<keyword evidence="1 2" id="KW-0645">Protease</keyword>
<dbReference type="Pfam" id="PF20436">
    <property type="entry name" value="LonB_AAA-LID"/>
    <property type="match status" value="1"/>
</dbReference>
<dbReference type="InterPro" id="IPR046844">
    <property type="entry name" value="Lon-like_helical"/>
</dbReference>
<evidence type="ECO:0000259" key="4">
    <source>
        <dbReference type="PROSITE" id="PS51786"/>
    </source>
</evidence>
<dbReference type="Pfam" id="PF13654">
    <property type="entry name" value="AAA_32"/>
    <property type="match status" value="1"/>
</dbReference>
<organism evidence="5 6">
    <name type="scientific">Desulfonatronum thiosulfatophilum</name>
    <dbReference type="NCBI Taxonomy" id="617002"/>
    <lineage>
        <taxon>Bacteria</taxon>
        <taxon>Pseudomonadati</taxon>
        <taxon>Thermodesulfobacteriota</taxon>
        <taxon>Desulfovibrionia</taxon>
        <taxon>Desulfovibrionales</taxon>
        <taxon>Desulfonatronaceae</taxon>
        <taxon>Desulfonatronum</taxon>
    </lineage>
</organism>
<dbReference type="GO" id="GO:0004176">
    <property type="term" value="F:ATP-dependent peptidase activity"/>
    <property type="evidence" value="ECO:0007669"/>
    <property type="project" value="UniProtKB-UniRule"/>
</dbReference>
<evidence type="ECO:0000256" key="2">
    <source>
        <dbReference type="PROSITE-ProRule" id="PRU01122"/>
    </source>
</evidence>
<evidence type="ECO:0000313" key="6">
    <source>
        <dbReference type="Proteomes" id="UP000198771"/>
    </source>
</evidence>
<dbReference type="Gene3D" id="3.40.50.300">
    <property type="entry name" value="P-loop containing nucleotide triphosphate hydrolases"/>
    <property type="match status" value="2"/>
</dbReference>
<dbReference type="PRINTS" id="PR00830">
    <property type="entry name" value="ENDOLAPTASE"/>
</dbReference>
<dbReference type="GO" id="GO:0005524">
    <property type="term" value="F:ATP binding"/>
    <property type="evidence" value="ECO:0007669"/>
    <property type="project" value="InterPro"/>
</dbReference>
<dbReference type="InterPro" id="IPR008269">
    <property type="entry name" value="Lon_proteolytic"/>
</dbReference>
<dbReference type="Gene3D" id="3.30.230.10">
    <property type="match status" value="1"/>
</dbReference>
<protein>
    <recommendedName>
        <fullName evidence="2">endopeptidase La</fullName>
        <ecNumber evidence="2">3.4.21.53</ecNumber>
    </recommendedName>
</protein>
<keyword evidence="2" id="KW-0378">Hydrolase</keyword>
<comment type="similarity">
    <text evidence="2">Belongs to the peptidase S16 family.</text>
</comment>
<proteinExistence type="inferred from homology"/>
<dbReference type="InterPro" id="IPR046843">
    <property type="entry name" value="LonB_AAA-LID"/>
</dbReference>
<dbReference type="Proteomes" id="UP000198771">
    <property type="component" value="Unassembled WGS sequence"/>
</dbReference>
<feature type="domain" description="Lon proteolytic" evidence="4">
    <location>
        <begin position="568"/>
        <end position="763"/>
    </location>
</feature>
<dbReference type="EMBL" id="FMXO01000006">
    <property type="protein sequence ID" value="SDB26949.1"/>
    <property type="molecule type" value="Genomic_DNA"/>
</dbReference>
<reference evidence="5 6" key="1">
    <citation type="submission" date="2016-10" db="EMBL/GenBank/DDBJ databases">
        <authorList>
            <person name="de Groot N.N."/>
        </authorList>
    </citation>
    <scope>NUCLEOTIDE SEQUENCE [LARGE SCALE GENOMIC DNA]</scope>
    <source>
        <strain evidence="5 6">ASO4-2</strain>
    </source>
</reference>
<dbReference type="GO" id="GO:0006508">
    <property type="term" value="P:proteolysis"/>
    <property type="evidence" value="ECO:0007669"/>
    <property type="project" value="UniProtKB-KW"/>
</dbReference>
<evidence type="ECO:0000256" key="3">
    <source>
        <dbReference type="SAM" id="Coils"/>
    </source>
</evidence>
<name>A0A1G6C242_9BACT</name>
<dbReference type="InterPro" id="IPR041699">
    <property type="entry name" value="AAA_32"/>
</dbReference>
<evidence type="ECO:0000256" key="1">
    <source>
        <dbReference type="ARBA" id="ARBA00022670"/>
    </source>
</evidence>
<keyword evidence="2" id="KW-0720">Serine protease</keyword>
<dbReference type="EC" id="3.4.21.53" evidence="2"/>
<dbReference type="SUPFAM" id="SSF54211">
    <property type="entry name" value="Ribosomal protein S5 domain 2-like"/>
    <property type="match status" value="1"/>
</dbReference>
<dbReference type="GO" id="GO:0004252">
    <property type="term" value="F:serine-type endopeptidase activity"/>
    <property type="evidence" value="ECO:0007669"/>
    <property type="project" value="UniProtKB-UniRule"/>
</dbReference>
<dbReference type="GO" id="GO:0030163">
    <property type="term" value="P:protein catabolic process"/>
    <property type="evidence" value="ECO:0007669"/>
    <property type="project" value="InterPro"/>
</dbReference>
<dbReference type="PROSITE" id="PS51786">
    <property type="entry name" value="LON_PROTEOLYTIC"/>
    <property type="match status" value="1"/>
</dbReference>
<dbReference type="PANTHER" id="PTHR10046">
    <property type="entry name" value="ATP DEPENDENT LON PROTEASE FAMILY MEMBER"/>
    <property type="match status" value="1"/>
</dbReference>
<feature type="active site" evidence="2">
    <location>
        <position position="701"/>
    </location>
</feature>
<feature type="active site" evidence="2">
    <location>
        <position position="658"/>
    </location>
</feature>
<gene>
    <name evidence="5" type="ORF">SAMN05660653_01300</name>
</gene>